<protein>
    <submittedName>
        <fullName evidence="6">Uncharacterized protein</fullName>
    </submittedName>
</protein>
<dbReference type="AlphaFoldDB" id="A0A821RCP2"/>
<keyword evidence="4" id="KW-1015">Disulfide bond</keyword>
<name>A0A821RCP2_9BILA</name>
<evidence type="ECO:0000256" key="2">
    <source>
        <dbReference type="ARBA" id="ARBA00011748"/>
    </source>
</evidence>
<gene>
    <name evidence="5" type="ORF">KIK155_LOCUS23172</name>
    <name evidence="6" type="ORF">TOA249_LOCUS25946</name>
</gene>
<dbReference type="GO" id="GO:0005179">
    <property type="term" value="F:hormone activity"/>
    <property type="evidence" value="ECO:0007669"/>
    <property type="project" value="UniProtKB-KW"/>
</dbReference>
<evidence type="ECO:0000256" key="4">
    <source>
        <dbReference type="ARBA" id="ARBA00023157"/>
    </source>
</evidence>
<dbReference type="Proteomes" id="UP000663865">
    <property type="component" value="Unassembled WGS sequence"/>
</dbReference>
<dbReference type="InterPro" id="IPR004978">
    <property type="entry name" value="Stanniocalcin"/>
</dbReference>
<dbReference type="EMBL" id="CAJNYV010004110">
    <property type="protein sequence ID" value="CAF3645542.1"/>
    <property type="molecule type" value="Genomic_DNA"/>
</dbReference>
<reference evidence="6" key="1">
    <citation type="submission" date="2021-02" db="EMBL/GenBank/DDBJ databases">
        <authorList>
            <person name="Nowell W R."/>
        </authorList>
    </citation>
    <scope>NUCLEOTIDE SEQUENCE</scope>
</reference>
<evidence type="ECO:0000313" key="7">
    <source>
        <dbReference type="Proteomes" id="UP000663838"/>
    </source>
</evidence>
<dbReference type="PANTHER" id="PTHR11245">
    <property type="entry name" value="STANNIOCALCIN"/>
    <property type="match status" value="1"/>
</dbReference>
<keyword evidence="3" id="KW-0372">Hormone</keyword>
<accession>A0A821RCP2</accession>
<proteinExistence type="inferred from homology"/>
<evidence type="ECO:0000313" key="6">
    <source>
        <dbReference type="EMBL" id="CAF4839573.1"/>
    </source>
</evidence>
<dbReference type="GO" id="GO:0006874">
    <property type="term" value="P:intracellular calcium ion homeostasis"/>
    <property type="evidence" value="ECO:0007669"/>
    <property type="project" value="TreeGrafter"/>
</dbReference>
<dbReference type="EMBL" id="CAJOBS010002920">
    <property type="protein sequence ID" value="CAF4839573.1"/>
    <property type="molecule type" value="Genomic_DNA"/>
</dbReference>
<sequence length="278" mass="30628">MGTAECCCDRCNYSSWGQFCNGDLAGNQGCASNQILGFGIAQTFQSKPVPTGPICYWPGRCYLQTWRYVYECCTCPTGYKLLTSGSSKPNCMSGARCQGCTYANEVLVGEDDSKGYECKACPSGKNHNMCKPAKDNCDFYKCLESNYECGPTGYPTSFGLKYCQKYAEESSNFTPQGQKWITLVRLCLQESLINDAVCKTNCSTIHNNAFKSHARCYISSGVCKLPSSDWNAIKKTVGIATLLASKDAFLEALKTKIVCNNLFQAVLSLILLRKEQRS</sequence>
<organism evidence="6 7">
    <name type="scientific">Rotaria socialis</name>
    <dbReference type="NCBI Taxonomy" id="392032"/>
    <lineage>
        <taxon>Eukaryota</taxon>
        <taxon>Metazoa</taxon>
        <taxon>Spiralia</taxon>
        <taxon>Gnathifera</taxon>
        <taxon>Rotifera</taxon>
        <taxon>Eurotatoria</taxon>
        <taxon>Bdelloidea</taxon>
        <taxon>Philodinida</taxon>
        <taxon>Philodinidae</taxon>
        <taxon>Rotaria</taxon>
    </lineage>
</organism>
<comment type="caution">
    <text evidence="6">The sequence shown here is derived from an EMBL/GenBank/DDBJ whole genome shotgun (WGS) entry which is preliminary data.</text>
</comment>
<evidence type="ECO:0000313" key="5">
    <source>
        <dbReference type="EMBL" id="CAF3645542.1"/>
    </source>
</evidence>
<dbReference type="GO" id="GO:0005615">
    <property type="term" value="C:extracellular space"/>
    <property type="evidence" value="ECO:0007669"/>
    <property type="project" value="TreeGrafter"/>
</dbReference>
<evidence type="ECO:0000256" key="3">
    <source>
        <dbReference type="ARBA" id="ARBA00022702"/>
    </source>
</evidence>
<evidence type="ECO:0000256" key="1">
    <source>
        <dbReference type="ARBA" id="ARBA00008693"/>
    </source>
</evidence>
<comment type="similarity">
    <text evidence="1">Belongs to the stanniocalcin family.</text>
</comment>
<comment type="subunit">
    <text evidence="2">Homodimer; disulfide-linked.</text>
</comment>
<dbReference type="PANTHER" id="PTHR11245:SF6">
    <property type="entry name" value="DUF19 DOMAIN-CONTAINING PROTEIN"/>
    <property type="match status" value="1"/>
</dbReference>
<dbReference type="Proteomes" id="UP000663838">
    <property type="component" value="Unassembled WGS sequence"/>
</dbReference>